<feature type="transmembrane region" description="Helical" evidence="5">
    <location>
        <begin position="70"/>
        <end position="98"/>
    </location>
</feature>
<name>A0A438AD65_9RHOB</name>
<keyword evidence="7" id="KW-1185">Reference proteome</keyword>
<comment type="caution">
    <text evidence="6">The sequence shown here is derived from an EMBL/GenBank/DDBJ whole genome shotgun (WGS) entry which is preliminary data.</text>
</comment>
<dbReference type="Gene3D" id="1.20.120.550">
    <property type="entry name" value="Membrane associated eicosanoid/glutathione metabolism-like domain"/>
    <property type="match status" value="1"/>
</dbReference>
<evidence type="ECO:0000256" key="1">
    <source>
        <dbReference type="ARBA" id="ARBA00004370"/>
    </source>
</evidence>
<comment type="subcellular location">
    <subcellularLocation>
        <location evidence="1">Membrane</location>
    </subcellularLocation>
</comment>
<accession>A0A438AD65</accession>
<reference evidence="6 7" key="1">
    <citation type="submission" date="2018-11" db="EMBL/GenBank/DDBJ databases">
        <title>Mesobaculum littorinae gen. nov., sp. nov., isolated from Littorina scabra that represents a novel genus of the order Rhodobacteraceae.</title>
        <authorList>
            <person name="Li F."/>
        </authorList>
    </citation>
    <scope>NUCLEOTIDE SEQUENCE [LARGE SCALE GENOMIC DNA]</scope>
    <source>
        <strain evidence="6 7">M0103</strain>
    </source>
</reference>
<dbReference type="OrthoDB" id="7743618at2"/>
<feature type="transmembrane region" description="Helical" evidence="5">
    <location>
        <begin position="118"/>
        <end position="135"/>
    </location>
</feature>
<sequence>MTPELYVLTLAGLWQVVQFALAAIPANRELGPAKTMSPRDPQRMDKPLTEQMSLRTGRLFRALNNHFEALILFTIAVVTVSLSGSSGWFTTACAWVYLAARILYVPAYAYGWVPGRSIIFAVGLGATTLMLLAALF</sequence>
<evidence type="ECO:0000313" key="7">
    <source>
        <dbReference type="Proteomes" id="UP000285908"/>
    </source>
</evidence>
<dbReference type="EMBL" id="RQXX01000009">
    <property type="protein sequence ID" value="RVV96624.1"/>
    <property type="molecule type" value="Genomic_DNA"/>
</dbReference>
<dbReference type="GO" id="GO:0016020">
    <property type="term" value="C:membrane"/>
    <property type="evidence" value="ECO:0007669"/>
    <property type="project" value="UniProtKB-SubCell"/>
</dbReference>
<dbReference type="RefSeq" id="WP_127907881.1">
    <property type="nucleotide sequence ID" value="NZ_RQXX01000009.1"/>
</dbReference>
<dbReference type="PANTHER" id="PTHR35371:SF1">
    <property type="entry name" value="BLR7753 PROTEIN"/>
    <property type="match status" value="1"/>
</dbReference>
<dbReference type="Pfam" id="PF01124">
    <property type="entry name" value="MAPEG"/>
    <property type="match status" value="1"/>
</dbReference>
<dbReference type="SUPFAM" id="SSF161084">
    <property type="entry name" value="MAPEG domain-like"/>
    <property type="match status" value="1"/>
</dbReference>
<organism evidence="6 7">
    <name type="scientific">Mesobaculum littorinae</name>
    <dbReference type="NCBI Taxonomy" id="2486419"/>
    <lineage>
        <taxon>Bacteria</taxon>
        <taxon>Pseudomonadati</taxon>
        <taxon>Pseudomonadota</taxon>
        <taxon>Alphaproteobacteria</taxon>
        <taxon>Rhodobacterales</taxon>
        <taxon>Roseobacteraceae</taxon>
        <taxon>Mesobaculum</taxon>
    </lineage>
</organism>
<dbReference type="PANTHER" id="PTHR35371">
    <property type="entry name" value="INNER MEMBRANE PROTEIN"/>
    <property type="match status" value="1"/>
</dbReference>
<dbReference type="AlphaFoldDB" id="A0A438AD65"/>
<dbReference type="InterPro" id="IPR023352">
    <property type="entry name" value="MAPEG-like_dom_sf"/>
</dbReference>
<evidence type="ECO:0000256" key="4">
    <source>
        <dbReference type="ARBA" id="ARBA00023136"/>
    </source>
</evidence>
<dbReference type="Proteomes" id="UP000285908">
    <property type="component" value="Unassembled WGS sequence"/>
</dbReference>
<keyword evidence="2 5" id="KW-0812">Transmembrane</keyword>
<gene>
    <name evidence="6" type="ORF">EKE94_17225</name>
</gene>
<keyword evidence="3 5" id="KW-1133">Transmembrane helix</keyword>
<evidence type="ECO:0000313" key="6">
    <source>
        <dbReference type="EMBL" id="RVV96624.1"/>
    </source>
</evidence>
<evidence type="ECO:0000256" key="5">
    <source>
        <dbReference type="SAM" id="Phobius"/>
    </source>
</evidence>
<proteinExistence type="predicted"/>
<feature type="transmembrane region" description="Helical" evidence="5">
    <location>
        <begin position="6"/>
        <end position="26"/>
    </location>
</feature>
<dbReference type="InterPro" id="IPR001129">
    <property type="entry name" value="Membr-assoc_MAPEG"/>
</dbReference>
<evidence type="ECO:0000256" key="2">
    <source>
        <dbReference type="ARBA" id="ARBA00022692"/>
    </source>
</evidence>
<protein>
    <submittedName>
        <fullName evidence="6">MAPEG family protein</fullName>
    </submittedName>
</protein>
<keyword evidence="4 5" id="KW-0472">Membrane</keyword>
<evidence type="ECO:0000256" key="3">
    <source>
        <dbReference type="ARBA" id="ARBA00022989"/>
    </source>
</evidence>